<evidence type="ECO:0000259" key="11">
    <source>
        <dbReference type="PROSITE" id="PS50056"/>
    </source>
</evidence>
<evidence type="ECO:0008006" key="15">
    <source>
        <dbReference type="Google" id="ProtNLM"/>
    </source>
</evidence>
<dbReference type="InterPro" id="IPR036116">
    <property type="entry name" value="FN3_sf"/>
</dbReference>
<dbReference type="Proteomes" id="UP001162156">
    <property type="component" value="Unassembled WGS sequence"/>
</dbReference>
<dbReference type="Gene3D" id="3.90.190.10">
    <property type="entry name" value="Protein tyrosine phosphatase superfamily"/>
    <property type="match status" value="2"/>
</dbReference>
<gene>
    <name evidence="13" type="ORF">NQ314_003024</name>
</gene>
<feature type="domain" description="Tyrosine specific protein phosphatases" evidence="11">
    <location>
        <begin position="1077"/>
        <end position="1151"/>
    </location>
</feature>
<dbReference type="GO" id="GO:0048666">
    <property type="term" value="P:neuron development"/>
    <property type="evidence" value="ECO:0007669"/>
    <property type="project" value="UniProtKB-ARBA"/>
</dbReference>
<evidence type="ECO:0000256" key="3">
    <source>
        <dbReference type="ARBA" id="ARBA00022729"/>
    </source>
</evidence>
<keyword evidence="7" id="KW-0472">Membrane</keyword>
<dbReference type="GO" id="GO:0004725">
    <property type="term" value="F:protein tyrosine phosphatase activity"/>
    <property type="evidence" value="ECO:0007669"/>
    <property type="project" value="InterPro"/>
</dbReference>
<dbReference type="GO" id="GO:0009653">
    <property type="term" value="P:anatomical structure morphogenesis"/>
    <property type="evidence" value="ECO:0007669"/>
    <property type="project" value="UniProtKB-ARBA"/>
</dbReference>
<evidence type="ECO:0000256" key="6">
    <source>
        <dbReference type="ARBA" id="ARBA00022989"/>
    </source>
</evidence>
<dbReference type="SMART" id="SM00404">
    <property type="entry name" value="PTPc_motif"/>
    <property type="match status" value="1"/>
</dbReference>
<dbReference type="GO" id="GO:0016020">
    <property type="term" value="C:membrane"/>
    <property type="evidence" value="ECO:0007669"/>
    <property type="project" value="UniProtKB-SubCell"/>
</dbReference>
<comment type="subcellular location">
    <subcellularLocation>
        <location evidence="1">Membrane</location>
        <topology evidence="1">Single-pass membrane protein</topology>
    </subcellularLocation>
</comment>
<evidence type="ECO:0000256" key="2">
    <source>
        <dbReference type="ARBA" id="ARBA00022692"/>
    </source>
</evidence>
<evidence type="ECO:0000259" key="10">
    <source>
        <dbReference type="PROSITE" id="PS50055"/>
    </source>
</evidence>
<keyword evidence="6" id="KW-1133">Transmembrane helix</keyword>
<keyword evidence="8" id="KW-0325">Glycoprotein</keyword>
<dbReference type="PROSITE" id="PS50055">
    <property type="entry name" value="TYR_PHOSPHATASE_PTP"/>
    <property type="match status" value="1"/>
</dbReference>
<keyword evidence="2" id="KW-0812">Transmembrane</keyword>
<dbReference type="CDD" id="cd00047">
    <property type="entry name" value="PTPc"/>
    <property type="match status" value="1"/>
</dbReference>
<dbReference type="SUPFAM" id="SSF52799">
    <property type="entry name" value="(Phosphotyrosine protein) phosphatases II"/>
    <property type="match status" value="1"/>
</dbReference>
<proteinExistence type="predicted"/>
<dbReference type="InterPro" id="IPR000387">
    <property type="entry name" value="Tyr_Pase_dom"/>
</dbReference>
<dbReference type="AlphaFoldDB" id="A0AAV8ZPR1"/>
<evidence type="ECO:0000313" key="13">
    <source>
        <dbReference type="EMBL" id="KAJ8967194.1"/>
    </source>
</evidence>
<reference evidence="13" key="1">
    <citation type="journal article" date="2023" name="Insect Mol. Biol.">
        <title>Genome sequencing provides insights into the evolution of gene families encoding plant cell wall-degrading enzymes in longhorned beetles.</title>
        <authorList>
            <person name="Shin N.R."/>
            <person name="Okamura Y."/>
            <person name="Kirsch R."/>
            <person name="Pauchet Y."/>
        </authorList>
    </citation>
    <scope>NUCLEOTIDE SEQUENCE</scope>
    <source>
        <strain evidence="13">RBIC_L_NR</strain>
    </source>
</reference>
<feature type="domain" description="Tyrosine-protein phosphatase" evidence="10">
    <location>
        <begin position="970"/>
        <end position="1160"/>
    </location>
</feature>
<sequence length="1203" mass="138451">PSPPRYQTITPDKTFASIIWSTNQTDVDCIPQYLNVSCEALEEDNTDGWAWVVKTSYVVNNISNESTTTVIQNLSEFTNYTCSGTLVMGNESVPTDFFTFMTDAEVSTAPLNLTVANKRNVTTITTVTWEKPIKNPGVFINYQIYALSYGPNHFVPEDCEINITETWDATIKEEYTLYHLFPDYIYEISVFVTNSAGNGTSSNINITMPIAASIEPRGFKLGEPILDEDLNVITRDISWIMPCSPNGPISQFEIYLEGYYVMDNRINDTRILFEDTKTDTAIFSKQIENMMPATNYTISIRANGENKTGNFYTEMFVTEDNLPGVPFVDTITDKGPTFFVVSWEEPERRAGIITTYNIEVVSSPLYYINMTRCPFQKVFNYVLNGDIRMMYFFPVPEKPAKLEFILTEYNVSGLISWIAPCSINGPPDVFKVTISETYTDDSSLRTEYTQTVPFNNNIDTYSHRIELKEAYLYDVNIRIVLKDGTDGEADSISLTTPDGYPGAPIISNPLEIEDTSFTVTWNPPITKNGRILYYQINITSLGPLYETHCPKDSRSFSYSQDGKTNMFQFTEVPETVRDITTYVSNQTEEEYNAYANISFKEPCFINGRLEYYELTIFGSRQNFNNTEEIYRSNTSSFIFNLRPEYNYNFSITTLNEHFINTSNLYNFSAPAGVPKFSSAPINLNIGTGSSSAEITLKEEYFSNSNGDIRYIALILSEANVTGEYYNSWDGNTWPRPKVDGVVYYQLSEDYWYPFKGKEKRKRMSVCIHSLRIPPLFYPRKSSLKSSNTANTAIPIYKFIQYCKTLENNPEKLTEQYTLLTEKTKEAVRMQTTVYAELTENRRKNRYTNILPCQMTDREKITQRKYWRIRSKLYYERKRDARKLENRLREDSLPPTPIPEELQAEPVHHQGGDGRKSHGVLRRRKHVKALNEEINKLRAKLEKEKRKKDKYRMWLKRIKKEKITKLIEGQNISPAVMKKTTDDETRVKLLIDEDDEIGSDYINASYIRGYSGKVEYIATQGPLPTTCRDFWKMVIQENVSIIVMVTQFIEQNKDTVQATVTHMQYLDWPDFNVPNGTENMLQFCYQLRERLQIEGGYVIIHCSAGVGRTGTLIATDILLQNAIAAKNIDVFNTVLELRKQRTHMVQTQKQYMYIHNLVKDSFDQSHTSGINENSEPLYENLSALQMKTDDDSLIAKDKETESQF</sequence>
<dbReference type="SMART" id="SM00194">
    <property type="entry name" value="PTPc"/>
    <property type="match status" value="1"/>
</dbReference>
<evidence type="ECO:0000313" key="14">
    <source>
        <dbReference type="Proteomes" id="UP001162156"/>
    </source>
</evidence>
<keyword evidence="3" id="KW-0732">Signal</keyword>
<dbReference type="Pfam" id="PF00041">
    <property type="entry name" value="fn3"/>
    <property type="match status" value="1"/>
</dbReference>
<protein>
    <recommendedName>
        <fullName evidence="15">Protein-tyrosine-phosphatase</fullName>
    </recommendedName>
</protein>
<evidence type="ECO:0000256" key="8">
    <source>
        <dbReference type="ARBA" id="ARBA00023180"/>
    </source>
</evidence>
<dbReference type="PROSITE" id="PS50853">
    <property type="entry name" value="FN3"/>
    <property type="match status" value="1"/>
</dbReference>
<feature type="region of interest" description="Disordered" evidence="9">
    <location>
        <begin position="885"/>
        <end position="920"/>
    </location>
</feature>
<keyword evidence="4" id="KW-0378">Hydrolase</keyword>
<dbReference type="InterPro" id="IPR013783">
    <property type="entry name" value="Ig-like_fold"/>
</dbReference>
<dbReference type="SMART" id="SM00060">
    <property type="entry name" value="FN3"/>
    <property type="match status" value="5"/>
</dbReference>
<feature type="domain" description="Fibronectin type-III" evidence="12">
    <location>
        <begin position="109"/>
        <end position="213"/>
    </location>
</feature>
<dbReference type="SUPFAM" id="SSF49265">
    <property type="entry name" value="Fibronectin type III"/>
    <property type="match status" value="4"/>
</dbReference>
<comment type="caution">
    <text evidence="13">The sequence shown here is derived from an EMBL/GenBank/DDBJ whole genome shotgun (WGS) entry which is preliminary data.</text>
</comment>
<dbReference type="InterPro" id="IPR003961">
    <property type="entry name" value="FN3_dom"/>
</dbReference>
<keyword evidence="14" id="KW-1185">Reference proteome</keyword>
<organism evidence="13 14">
    <name type="scientific">Rhamnusium bicolor</name>
    <dbReference type="NCBI Taxonomy" id="1586634"/>
    <lineage>
        <taxon>Eukaryota</taxon>
        <taxon>Metazoa</taxon>
        <taxon>Ecdysozoa</taxon>
        <taxon>Arthropoda</taxon>
        <taxon>Hexapoda</taxon>
        <taxon>Insecta</taxon>
        <taxon>Pterygota</taxon>
        <taxon>Neoptera</taxon>
        <taxon>Endopterygota</taxon>
        <taxon>Coleoptera</taxon>
        <taxon>Polyphaga</taxon>
        <taxon>Cucujiformia</taxon>
        <taxon>Chrysomeloidea</taxon>
        <taxon>Cerambycidae</taxon>
        <taxon>Lepturinae</taxon>
        <taxon>Rhagiini</taxon>
        <taxon>Rhamnusium</taxon>
    </lineage>
</organism>
<dbReference type="InterPro" id="IPR016130">
    <property type="entry name" value="Tyr_Pase_AS"/>
</dbReference>
<dbReference type="PROSITE" id="PS50056">
    <property type="entry name" value="TYR_PHOSPHATASE_2"/>
    <property type="match status" value="1"/>
</dbReference>
<dbReference type="Gene3D" id="2.60.40.10">
    <property type="entry name" value="Immunoglobulins"/>
    <property type="match status" value="3"/>
</dbReference>
<dbReference type="PANTHER" id="PTHR46957">
    <property type="entry name" value="CYTOKINE RECEPTOR"/>
    <property type="match status" value="1"/>
</dbReference>
<name>A0AAV8ZPR1_9CUCU</name>
<dbReference type="InterPro" id="IPR003595">
    <property type="entry name" value="Tyr_Pase_cat"/>
</dbReference>
<evidence type="ECO:0000256" key="5">
    <source>
        <dbReference type="ARBA" id="ARBA00022912"/>
    </source>
</evidence>
<dbReference type="CDD" id="cd00063">
    <property type="entry name" value="FN3"/>
    <property type="match status" value="1"/>
</dbReference>
<keyword evidence="5" id="KW-0904">Protein phosphatase</keyword>
<evidence type="ECO:0000256" key="9">
    <source>
        <dbReference type="SAM" id="MobiDB-lite"/>
    </source>
</evidence>
<evidence type="ECO:0000256" key="4">
    <source>
        <dbReference type="ARBA" id="ARBA00022801"/>
    </source>
</evidence>
<evidence type="ECO:0000256" key="7">
    <source>
        <dbReference type="ARBA" id="ARBA00023136"/>
    </source>
</evidence>
<evidence type="ECO:0000259" key="12">
    <source>
        <dbReference type="PROSITE" id="PS50853"/>
    </source>
</evidence>
<dbReference type="Pfam" id="PF00102">
    <property type="entry name" value="Y_phosphatase"/>
    <property type="match status" value="1"/>
</dbReference>
<dbReference type="InterPro" id="IPR050713">
    <property type="entry name" value="RTP_Phos/Ushers"/>
</dbReference>
<dbReference type="InterPro" id="IPR000242">
    <property type="entry name" value="PTP_cat"/>
</dbReference>
<accession>A0AAV8ZPR1</accession>
<evidence type="ECO:0000256" key="1">
    <source>
        <dbReference type="ARBA" id="ARBA00004167"/>
    </source>
</evidence>
<dbReference type="EMBL" id="JANEYF010000885">
    <property type="protein sequence ID" value="KAJ8967194.1"/>
    <property type="molecule type" value="Genomic_DNA"/>
</dbReference>
<dbReference type="PANTHER" id="PTHR46957:SF3">
    <property type="entry name" value="CYTOKINE RECEPTOR"/>
    <property type="match status" value="1"/>
</dbReference>
<dbReference type="InterPro" id="IPR029021">
    <property type="entry name" value="Prot-tyrosine_phosphatase-like"/>
</dbReference>
<dbReference type="PRINTS" id="PR00700">
    <property type="entry name" value="PRTYPHPHTASE"/>
</dbReference>
<feature type="compositionally biased region" description="Basic and acidic residues" evidence="9">
    <location>
        <begin position="905"/>
        <end position="915"/>
    </location>
</feature>
<dbReference type="PROSITE" id="PS00383">
    <property type="entry name" value="TYR_PHOSPHATASE_1"/>
    <property type="match status" value="1"/>
</dbReference>
<feature type="non-terminal residue" evidence="13">
    <location>
        <position position="1"/>
    </location>
</feature>